<feature type="region of interest" description="Disordered" evidence="1">
    <location>
        <begin position="47"/>
        <end position="90"/>
    </location>
</feature>
<comment type="caution">
    <text evidence="3">The sequence shown here is derived from an EMBL/GenBank/DDBJ whole genome shotgun (WGS) entry which is preliminary data.</text>
</comment>
<feature type="transmembrane region" description="Helical" evidence="2">
    <location>
        <begin position="12"/>
        <end position="31"/>
    </location>
</feature>
<dbReference type="AlphaFoldDB" id="W9YLK7"/>
<dbReference type="OrthoDB" id="2663223at2759"/>
<evidence type="ECO:0000256" key="2">
    <source>
        <dbReference type="SAM" id="Phobius"/>
    </source>
</evidence>
<dbReference type="GeneID" id="19157075"/>
<protein>
    <submittedName>
        <fullName evidence="3">Uncharacterized protein</fullName>
    </submittedName>
</protein>
<evidence type="ECO:0000313" key="4">
    <source>
        <dbReference type="Proteomes" id="UP000019484"/>
    </source>
</evidence>
<dbReference type="eggNOG" id="ENOG502T5QH">
    <property type="taxonomic scope" value="Eukaryota"/>
</dbReference>
<feature type="region of interest" description="Disordered" evidence="1">
    <location>
        <begin position="175"/>
        <end position="225"/>
    </location>
</feature>
<evidence type="ECO:0000256" key="1">
    <source>
        <dbReference type="SAM" id="MobiDB-lite"/>
    </source>
</evidence>
<keyword evidence="2" id="KW-0472">Membrane</keyword>
<feature type="compositionally biased region" description="Low complexity" evidence="1">
    <location>
        <begin position="180"/>
        <end position="191"/>
    </location>
</feature>
<proteinExistence type="predicted"/>
<dbReference type="RefSeq" id="XP_007721276.1">
    <property type="nucleotide sequence ID" value="XM_007723086.1"/>
</dbReference>
<accession>W9YLK7</accession>
<feature type="compositionally biased region" description="Polar residues" evidence="1">
    <location>
        <begin position="71"/>
        <end position="90"/>
    </location>
</feature>
<sequence>MARPANGRLQGLVTVSGMVAFIGALAVAPRISITKTDDSTIIKYDHLKPKHDTPAPADPGLIIAPSPQPQPSRSTAKQPTSGGRKPFSQTDWIFDTGATTHVCTNRALLHSYDTLNPYSHRVNPRAVGYFGPNPIPIVGAGDCTLLLPLGPGDAAAVTNKPRLTPSSTMWSMLGAGAGGTSRSTTTATPAGNYTVGNNGHTASLTPEDHDGFDSLGQQQDKHPPPGHYRAVTRLTIKNVMHIPEAGVNLISWSQLKRAKGLDLRLVEETDGSLTVREHGRALMRFEPRDGLFFLVQADLSPSARQEIFNNGH</sequence>
<organism evidence="3 4">
    <name type="scientific">Capronia coronata CBS 617.96</name>
    <dbReference type="NCBI Taxonomy" id="1182541"/>
    <lineage>
        <taxon>Eukaryota</taxon>
        <taxon>Fungi</taxon>
        <taxon>Dikarya</taxon>
        <taxon>Ascomycota</taxon>
        <taxon>Pezizomycotina</taxon>
        <taxon>Eurotiomycetes</taxon>
        <taxon>Chaetothyriomycetidae</taxon>
        <taxon>Chaetothyriales</taxon>
        <taxon>Herpotrichiellaceae</taxon>
        <taxon>Capronia</taxon>
    </lineage>
</organism>
<dbReference type="HOGENOM" id="CLU_088996_0_0_1"/>
<gene>
    <name evidence="3" type="ORF">A1O1_02175</name>
</gene>
<feature type="compositionally biased region" description="Polar residues" evidence="1">
    <location>
        <begin position="194"/>
        <end position="204"/>
    </location>
</feature>
<dbReference type="EMBL" id="AMWN01000002">
    <property type="protein sequence ID" value="EXJ93782.1"/>
    <property type="molecule type" value="Genomic_DNA"/>
</dbReference>
<reference evidence="3 4" key="1">
    <citation type="submission" date="2013-03" db="EMBL/GenBank/DDBJ databases">
        <title>The Genome Sequence of Capronia coronata CBS 617.96.</title>
        <authorList>
            <consortium name="The Broad Institute Genomics Platform"/>
            <person name="Cuomo C."/>
            <person name="de Hoog S."/>
            <person name="Gorbushina A."/>
            <person name="Walker B."/>
            <person name="Young S.K."/>
            <person name="Zeng Q."/>
            <person name="Gargeya S."/>
            <person name="Fitzgerald M."/>
            <person name="Haas B."/>
            <person name="Abouelleil A."/>
            <person name="Allen A.W."/>
            <person name="Alvarado L."/>
            <person name="Arachchi H.M."/>
            <person name="Berlin A.M."/>
            <person name="Chapman S.B."/>
            <person name="Gainer-Dewar J."/>
            <person name="Goldberg J."/>
            <person name="Griggs A."/>
            <person name="Gujja S."/>
            <person name="Hansen M."/>
            <person name="Howarth C."/>
            <person name="Imamovic A."/>
            <person name="Ireland A."/>
            <person name="Larimer J."/>
            <person name="McCowan C."/>
            <person name="Murphy C."/>
            <person name="Pearson M."/>
            <person name="Poon T.W."/>
            <person name="Priest M."/>
            <person name="Roberts A."/>
            <person name="Saif S."/>
            <person name="Shea T."/>
            <person name="Sisk P."/>
            <person name="Sykes S."/>
            <person name="Wortman J."/>
            <person name="Nusbaum C."/>
            <person name="Birren B."/>
        </authorList>
    </citation>
    <scope>NUCLEOTIDE SEQUENCE [LARGE SCALE GENOMIC DNA]</scope>
    <source>
        <strain evidence="3 4">CBS 617.96</strain>
    </source>
</reference>
<keyword evidence="2" id="KW-0812">Transmembrane</keyword>
<evidence type="ECO:0000313" key="3">
    <source>
        <dbReference type="EMBL" id="EXJ93782.1"/>
    </source>
</evidence>
<name>W9YLK7_9EURO</name>
<dbReference type="Proteomes" id="UP000019484">
    <property type="component" value="Unassembled WGS sequence"/>
</dbReference>
<keyword evidence="4" id="KW-1185">Reference proteome</keyword>
<keyword evidence="2" id="KW-1133">Transmembrane helix</keyword>